<protein>
    <submittedName>
        <fullName evidence="1">Uncharacterized protein</fullName>
    </submittedName>
</protein>
<dbReference type="EMBL" id="BEZZ01000070">
    <property type="protein sequence ID" value="GCC24916.1"/>
    <property type="molecule type" value="Genomic_DNA"/>
</dbReference>
<proteinExistence type="predicted"/>
<evidence type="ECO:0000313" key="1">
    <source>
        <dbReference type="EMBL" id="GCC24916.1"/>
    </source>
</evidence>
<evidence type="ECO:0000313" key="2">
    <source>
        <dbReference type="Proteomes" id="UP000287033"/>
    </source>
</evidence>
<dbReference type="AlphaFoldDB" id="A0A401S3H0"/>
<gene>
    <name evidence="1" type="ORF">chiPu_0003319</name>
</gene>
<comment type="caution">
    <text evidence="1">The sequence shown here is derived from an EMBL/GenBank/DDBJ whole genome shotgun (WGS) entry which is preliminary data.</text>
</comment>
<accession>A0A401S3H0</accession>
<sequence>MPIKTSMFQKHHAFQPVCLGLKINGFPPSEENDDRCSRRGRCEPLLWVEPGLQLSIKAGGKLERWFRIQTERESGFVDSTVSTEESLPFK</sequence>
<organism evidence="1 2">
    <name type="scientific">Chiloscyllium punctatum</name>
    <name type="common">Brownbanded bambooshark</name>
    <name type="synonym">Hemiscyllium punctatum</name>
    <dbReference type="NCBI Taxonomy" id="137246"/>
    <lineage>
        <taxon>Eukaryota</taxon>
        <taxon>Metazoa</taxon>
        <taxon>Chordata</taxon>
        <taxon>Craniata</taxon>
        <taxon>Vertebrata</taxon>
        <taxon>Chondrichthyes</taxon>
        <taxon>Elasmobranchii</taxon>
        <taxon>Galeomorphii</taxon>
        <taxon>Galeoidea</taxon>
        <taxon>Orectolobiformes</taxon>
        <taxon>Hemiscylliidae</taxon>
        <taxon>Chiloscyllium</taxon>
    </lineage>
</organism>
<name>A0A401S3H0_CHIPU</name>
<dbReference type="Proteomes" id="UP000287033">
    <property type="component" value="Unassembled WGS sequence"/>
</dbReference>
<keyword evidence="2" id="KW-1185">Reference proteome</keyword>
<reference evidence="1 2" key="1">
    <citation type="journal article" date="2018" name="Nat. Ecol. Evol.">
        <title>Shark genomes provide insights into elasmobranch evolution and the origin of vertebrates.</title>
        <authorList>
            <person name="Hara Y"/>
            <person name="Yamaguchi K"/>
            <person name="Onimaru K"/>
            <person name="Kadota M"/>
            <person name="Koyanagi M"/>
            <person name="Keeley SD"/>
            <person name="Tatsumi K"/>
            <person name="Tanaka K"/>
            <person name="Motone F"/>
            <person name="Kageyama Y"/>
            <person name="Nozu R"/>
            <person name="Adachi N"/>
            <person name="Nishimura O"/>
            <person name="Nakagawa R"/>
            <person name="Tanegashima C"/>
            <person name="Kiyatake I"/>
            <person name="Matsumoto R"/>
            <person name="Murakumo K"/>
            <person name="Nishida K"/>
            <person name="Terakita A"/>
            <person name="Kuratani S"/>
            <person name="Sato K"/>
            <person name="Hyodo S Kuraku.S."/>
        </authorList>
    </citation>
    <scope>NUCLEOTIDE SEQUENCE [LARGE SCALE GENOMIC DNA]</scope>
</reference>